<dbReference type="Proteomes" id="UP000059542">
    <property type="component" value="Chromosome"/>
</dbReference>
<dbReference type="InterPro" id="IPR027946">
    <property type="entry name" value="Ogl_dom"/>
</dbReference>
<protein>
    <recommendedName>
        <fullName evidence="2">Oligogalacturonate lyase domain-containing protein</fullName>
    </recommendedName>
</protein>
<evidence type="ECO:0000313" key="4">
    <source>
        <dbReference type="Proteomes" id="UP000059542"/>
    </source>
</evidence>
<accession>A0A0U4BYE8</accession>
<dbReference type="AlphaFoldDB" id="A0A0U4BYE8"/>
<proteinExistence type="predicted"/>
<feature type="signal peptide" evidence="1">
    <location>
        <begin position="1"/>
        <end position="24"/>
    </location>
</feature>
<keyword evidence="1" id="KW-0732">Signal</keyword>
<gene>
    <name evidence="3" type="ORF">AUC43_09245</name>
</gene>
<keyword evidence="4" id="KW-1185">Reference proteome</keyword>
<organism evidence="3 4">
    <name type="scientific">Hymenobacter sedentarius</name>
    <dbReference type="NCBI Taxonomy" id="1411621"/>
    <lineage>
        <taxon>Bacteria</taxon>
        <taxon>Pseudomonadati</taxon>
        <taxon>Bacteroidota</taxon>
        <taxon>Cytophagia</taxon>
        <taxon>Cytophagales</taxon>
        <taxon>Hymenobacteraceae</taxon>
        <taxon>Hymenobacter</taxon>
    </lineage>
</organism>
<dbReference type="GO" id="GO:0045490">
    <property type="term" value="P:pectin catabolic process"/>
    <property type="evidence" value="ECO:0007669"/>
    <property type="project" value="InterPro"/>
</dbReference>
<evidence type="ECO:0000256" key="1">
    <source>
        <dbReference type="SAM" id="SignalP"/>
    </source>
</evidence>
<evidence type="ECO:0000259" key="2">
    <source>
        <dbReference type="Pfam" id="PF14583"/>
    </source>
</evidence>
<sequence length="410" mass="46590">MKTRIGIATVLCGSLALLSIPALAQAKLETGGQKPMPAAEWIDQSTGHTVMRLTPQDGSNAGFYFHNNPFLKAKGSEGDLMVYYHTDAKGHQLRVLNLKTRQTTPVTRYFAQVHGEIVAPRHREVFYQTRDTVYATNVDTRKTRLVYVFARDYPASITSLNADETVLAGSMAGQEARDILKKYPAKSDFFNRIYDAHVEHALFTINTKTRQLQEIYKENTWLGHVQFSPTDPNLLMYCHEGPWGKVDRIWHINIKTKAVRLMHKRTVDGEIAGHEFFSPDGQTIWFDLQKPRSVTFYLAGANVKTGQEKLYQMDRNEWSIHFNISPDQKLFAGDGGDAGQVAKAPDGMWINLFRPEGDKFRAERLVNMQHHGYKLEPNIHFTPDGKWLVFRANFEGEEQVYGVEIAKAAL</sequence>
<feature type="chain" id="PRO_5006847392" description="Oligogalacturonate lyase domain-containing protein" evidence="1">
    <location>
        <begin position="25"/>
        <end position="410"/>
    </location>
</feature>
<dbReference type="Pfam" id="PF14583">
    <property type="entry name" value="Pectate_lyase22"/>
    <property type="match status" value="1"/>
</dbReference>
<dbReference type="Gene3D" id="2.130.10.10">
    <property type="entry name" value="YVTN repeat-like/Quinoprotein amine dehydrogenase"/>
    <property type="match status" value="1"/>
</dbReference>
<dbReference type="GO" id="GO:0047487">
    <property type="term" value="F:oligogalacturonide lyase activity"/>
    <property type="evidence" value="ECO:0007669"/>
    <property type="project" value="InterPro"/>
</dbReference>
<dbReference type="KEGG" id="hyg:AUC43_09245"/>
<evidence type="ECO:0000313" key="3">
    <source>
        <dbReference type="EMBL" id="ALW85265.1"/>
    </source>
</evidence>
<dbReference type="InterPro" id="IPR015943">
    <property type="entry name" value="WD40/YVTN_repeat-like_dom_sf"/>
</dbReference>
<feature type="domain" description="Oligogalacturonate lyase" evidence="2">
    <location>
        <begin position="35"/>
        <end position="405"/>
    </location>
</feature>
<reference evidence="3 4" key="1">
    <citation type="submission" date="2015-12" db="EMBL/GenBank/DDBJ databases">
        <authorList>
            <person name="Shamseldin A."/>
            <person name="Moawad H."/>
            <person name="Abd El-Rahim W.M."/>
            <person name="Sadowsky M.J."/>
        </authorList>
    </citation>
    <scope>NUCLEOTIDE SEQUENCE [LARGE SCALE GENOMIC DNA]</scope>
    <source>
        <strain evidence="3 4">DG5B</strain>
    </source>
</reference>
<dbReference type="SUPFAM" id="SSF82171">
    <property type="entry name" value="DPP6 N-terminal domain-like"/>
    <property type="match status" value="1"/>
</dbReference>
<name>A0A0U4BYE8_9BACT</name>
<dbReference type="OrthoDB" id="8432779at2"/>
<dbReference type="STRING" id="1411621.AUC43_09245"/>
<dbReference type="EMBL" id="CP013909">
    <property type="protein sequence ID" value="ALW85265.1"/>
    <property type="molecule type" value="Genomic_DNA"/>
</dbReference>
<dbReference type="RefSeq" id="WP_068192209.1">
    <property type="nucleotide sequence ID" value="NZ_CP013909.1"/>
</dbReference>